<proteinExistence type="predicted"/>
<protein>
    <submittedName>
        <fullName evidence="1">Uncharacterized protein</fullName>
    </submittedName>
</protein>
<organism evidence="1 2">
    <name type="scientific">Neorhizobium galegae bv. officinalis</name>
    <dbReference type="NCBI Taxonomy" id="323656"/>
    <lineage>
        <taxon>Bacteria</taxon>
        <taxon>Pseudomonadati</taxon>
        <taxon>Pseudomonadota</taxon>
        <taxon>Alphaproteobacteria</taxon>
        <taxon>Hyphomicrobiales</taxon>
        <taxon>Rhizobiaceae</taxon>
        <taxon>Rhizobium/Agrobacterium group</taxon>
        <taxon>Neorhizobium</taxon>
    </lineage>
</organism>
<dbReference type="Proteomes" id="UP000046176">
    <property type="component" value="Unassembled WGS sequence"/>
</dbReference>
<name>A0A0T7FZX0_NEOGA</name>
<gene>
    <name evidence="1" type="ORF">NGAL_HAMBI1145_54330</name>
</gene>
<evidence type="ECO:0000313" key="2">
    <source>
        <dbReference type="Proteomes" id="UP000046176"/>
    </source>
</evidence>
<evidence type="ECO:0000313" key="1">
    <source>
        <dbReference type="EMBL" id="CDZ40541.1"/>
    </source>
</evidence>
<dbReference type="EMBL" id="CCRH01000022">
    <property type="protein sequence ID" value="CDZ40541.1"/>
    <property type="molecule type" value="Genomic_DNA"/>
</dbReference>
<sequence length="33" mass="3653">MSHDAQAVEDHIRETERPRVRALVAADVPAAKL</sequence>
<dbReference type="AlphaFoldDB" id="A0A0T7FZX0"/>
<accession>A0A0T7FZX0</accession>
<reference evidence="1 2" key="1">
    <citation type="submission" date="2014-08" db="EMBL/GenBank/DDBJ databases">
        <authorList>
            <person name="Chen Y.-H."/>
        </authorList>
    </citation>
    <scope>NUCLEOTIDE SEQUENCE [LARGE SCALE GENOMIC DNA]</scope>
</reference>